<feature type="domain" description="SusD-like N-terminal" evidence="7">
    <location>
        <begin position="40"/>
        <end position="214"/>
    </location>
</feature>
<keyword evidence="5" id="KW-0998">Cell outer membrane</keyword>
<evidence type="ECO:0000256" key="5">
    <source>
        <dbReference type="ARBA" id="ARBA00023237"/>
    </source>
</evidence>
<reference evidence="8" key="1">
    <citation type="journal article" date="2023" name="Comput. Struct. Biotechnol. J.">
        <title>Discovery of a novel marine Bacteroidetes with a rich repertoire of carbohydrate-active enzymes.</title>
        <authorList>
            <person name="Chen B."/>
            <person name="Liu G."/>
            <person name="Chen Q."/>
            <person name="Wang H."/>
            <person name="Liu L."/>
            <person name="Tang K."/>
        </authorList>
    </citation>
    <scope>NUCLEOTIDE SEQUENCE</scope>
    <source>
        <strain evidence="8">TK19036</strain>
    </source>
</reference>
<gene>
    <name evidence="8" type="ORF">K4G66_00955</name>
</gene>
<dbReference type="Pfam" id="PF07980">
    <property type="entry name" value="SusD_RagB"/>
    <property type="match status" value="1"/>
</dbReference>
<comment type="subcellular location">
    <subcellularLocation>
        <location evidence="1">Cell outer membrane</location>
    </subcellularLocation>
</comment>
<dbReference type="CDD" id="cd08977">
    <property type="entry name" value="SusD"/>
    <property type="match status" value="1"/>
</dbReference>
<evidence type="ECO:0000259" key="6">
    <source>
        <dbReference type="Pfam" id="PF07980"/>
    </source>
</evidence>
<keyword evidence="3" id="KW-0732">Signal</keyword>
<feature type="domain" description="RagB/SusD" evidence="6">
    <location>
        <begin position="345"/>
        <end position="500"/>
    </location>
</feature>
<evidence type="ECO:0000256" key="1">
    <source>
        <dbReference type="ARBA" id="ARBA00004442"/>
    </source>
</evidence>
<evidence type="ECO:0000313" key="8">
    <source>
        <dbReference type="EMBL" id="WKN37276.1"/>
    </source>
</evidence>
<keyword evidence="4" id="KW-0472">Membrane</keyword>
<accession>A0AA49GS11</accession>
<dbReference type="InterPro" id="IPR033985">
    <property type="entry name" value="SusD-like_N"/>
</dbReference>
<reference evidence="8" key="2">
    <citation type="journal article" date="2024" name="Antonie Van Leeuwenhoek">
        <title>Roseihalotalea indica gen. nov., sp. nov., a halophilic Bacteroidetes from mesopelagic Southwest Indian Ocean with higher carbohydrate metabolic potential.</title>
        <authorList>
            <person name="Chen B."/>
            <person name="Zhang M."/>
            <person name="Lin D."/>
            <person name="Ye J."/>
            <person name="Tang K."/>
        </authorList>
    </citation>
    <scope>NUCLEOTIDE SEQUENCE</scope>
    <source>
        <strain evidence="8">TK19036</strain>
    </source>
</reference>
<dbReference type="GO" id="GO:0009279">
    <property type="term" value="C:cell outer membrane"/>
    <property type="evidence" value="ECO:0007669"/>
    <property type="project" value="UniProtKB-SubCell"/>
</dbReference>
<dbReference type="EMBL" id="CP120682">
    <property type="protein sequence ID" value="WKN37276.1"/>
    <property type="molecule type" value="Genomic_DNA"/>
</dbReference>
<evidence type="ECO:0000256" key="3">
    <source>
        <dbReference type="ARBA" id="ARBA00022729"/>
    </source>
</evidence>
<name>A0AA49GS11_9BACT</name>
<evidence type="ECO:0000256" key="4">
    <source>
        <dbReference type="ARBA" id="ARBA00023136"/>
    </source>
</evidence>
<dbReference type="InterPro" id="IPR012944">
    <property type="entry name" value="SusD_RagB_dom"/>
</dbReference>
<protein>
    <submittedName>
        <fullName evidence="8">RagB/SusD family nutrient uptake outer membrane protein</fullName>
    </submittedName>
</protein>
<dbReference type="InterPro" id="IPR011990">
    <property type="entry name" value="TPR-like_helical_dom_sf"/>
</dbReference>
<evidence type="ECO:0000259" key="7">
    <source>
        <dbReference type="Pfam" id="PF14322"/>
    </source>
</evidence>
<sequence length="500" mass="55343">MKNSKYIIPIISLCAILMMNCEDILEPTPQGQVALDDLLNSESGVLTAVNGIYQPLQGLYESNMLRLTDLASDDGWTWRKETEPDIYIVEETFSVSQNVWSAHYTGITRANTVLAYAQSVDEFSSSAVQESVEGQAKFMRAFYYFNLVRLFGGVPLILEEIKAREDAEQPRATIEQVYAQIKSDLNDAIALLPTTYPGGPGMEAGRPTTYTASALKAMVHLELEEWNDAASAAEVVIGNGSLLANYADNFNGTQENGPGSLLEVQYGGVTGETTGSQSDGFAPPDFNGSATFLPTDDNLNGQGGSLSSGNSFVQIFEEGDLRKEVILQSYDLVNFIDPSQPDGSLYYINKYYNTSDPEGQSTWNYPLIRYAEILLIRAEALNEQGYVPDGEAFTLMNSTRTNAGLPALSSAEVPNQQAFREVIGNERRKELAFEAKRYFDLNRWGILQDIIQEQMDFLNLTFPSNRTITHPVTGKEYYLYPIPSIEFVNNANLGEQNPGY</sequence>
<dbReference type="SUPFAM" id="SSF48452">
    <property type="entry name" value="TPR-like"/>
    <property type="match status" value="1"/>
</dbReference>
<dbReference type="AlphaFoldDB" id="A0AA49GS11"/>
<dbReference type="Pfam" id="PF14322">
    <property type="entry name" value="SusD-like_3"/>
    <property type="match status" value="1"/>
</dbReference>
<organism evidence="8">
    <name type="scientific">Roseihalotalea indica</name>
    <dbReference type="NCBI Taxonomy" id="2867963"/>
    <lineage>
        <taxon>Bacteria</taxon>
        <taxon>Pseudomonadati</taxon>
        <taxon>Bacteroidota</taxon>
        <taxon>Cytophagia</taxon>
        <taxon>Cytophagales</taxon>
        <taxon>Catalimonadaceae</taxon>
        <taxon>Roseihalotalea</taxon>
    </lineage>
</organism>
<evidence type="ECO:0000256" key="2">
    <source>
        <dbReference type="ARBA" id="ARBA00006275"/>
    </source>
</evidence>
<dbReference type="Gene3D" id="1.25.40.390">
    <property type="match status" value="1"/>
</dbReference>
<comment type="similarity">
    <text evidence="2">Belongs to the SusD family.</text>
</comment>
<proteinExistence type="inferred from homology"/>